<feature type="active site" evidence="4">
    <location>
        <position position="16"/>
    </location>
</feature>
<dbReference type="InterPro" id="IPR017867">
    <property type="entry name" value="Tyr_phospatase_low_mol_wt"/>
</dbReference>
<dbReference type="Gene3D" id="3.40.50.2300">
    <property type="match status" value="1"/>
</dbReference>
<organism evidence="6 7">
    <name type="scientific">Candidatus Sulfomarinibacter kjeldsenii</name>
    <dbReference type="NCBI Taxonomy" id="2885994"/>
    <lineage>
        <taxon>Bacteria</taxon>
        <taxon>Pseudomonadati</taxon>
        <taxon>Acidobacteriota</taxon>
        <taxon>Thermoanaerobaculia</taxon>
        <taxon>Thermoanaerobaculales</taxon>
        <taxon>Candidatus Sulfomarinibacteraceae</taxon>
        <taxon>Candidatus Sulfomarinibacter</taxon>
    </lineage>
</organism>
<evidence type="ECO:0000256" key="2">
    <source>
        <dbReference type="ARBA" id="ARBA00022801"/>
    </source>
</evidence>
<comment type="similarity">
    <text evidence="1">Belongs to the low molecular weight phosphotyrosine protein phosphatase family.</text>
</comment>
<dbReference type="InterPro" id="IPR036196">
    <property type="entry name" value="Ptyr_pPase_sf"/>
</dbReference>
<keyword evidence="3" id="KW-0059">Arsenical resistance</keyword>
<dbReference type="InterPro" id="IPR023485">
    <property type="entry name" value="Ptyr_pPase"/>
</dbReference>
<evidence type="ECO:0000313" key="6">
    <source>
        <dbReference type="EMBL" id="MBD3870985.1"/>
    </source>
</evidence>
<dbReference type="SMART" id="SM00226">
    <property type="entry name" value="LMWPc"/>
    <property type="match status" value="1"/>
</dbReference>
<keyword evidence="2" id="KW-0378">Hydrolase</keyword>
<protein>
    <submittedName>
        <fullName evidence="6">Low molecular weight phosphatase family protein</fullName>
    </submittedName>
</protein>
<reference evidence="6 7" key="1">
    <citation type="submission" date="2020-08" db="EMBL/GenBank/DDBJ databases">
        <title>Acidobacteriota in marine sediments use diverse sulfur dissimilation pathways.</title>
        <authorList>
            <person name="Wasmund K."/>
        </authorList>
    </citation>
    <scope>NUCLEOTIDE SEQUENCE [LARGE SCALE GENOMIC DNA]</scope>
    <source>
        <strain evidence="6">MAG AM3-A</strain>
    </source>
</reference>
<proteinExistence type="inferred from homology"/>
<evidence type="ECO:0000256" key="4">
    <source>
        <dbReference type="PIRSR" id="PIRSR617867-1"/>
    </source>
</evidence>
<dbReference type="SUPFAM" id="SSF52788">
    <property type="entry name" value="Phosphotyrosine protein phosphatases I"/>
    <property type="match status" value="1"/>
</dbReference>
<evidence type="ECO:0000256" key="3">
    <source>
        <dbReference type="ARBA" id="ARBA00022849"/>
    </source>
</evidence>
<feature type="active site" description="Proton donor" evidence="4">
    <location>
        <position position="106"/>
    </location>
</feature>
<sequence>MVRLTILFVCIGNSCRSPMAEAIARVLGGTMVDARSAGISPLGWVSEQTIDTLEALGYPSAGLSSKGLDEVDLGGVDIVLSLLGDRGLDHVPHSIGGRRDAWVITDPFGEDDEVYREVARELEHRIRALLSEESDLELFST</sequence>
<dbReference type="GO" id="GO:0004725">
    <property type="term" value="F:protein tyrosine phosphatase activity"/>
    <property type="evidence" value="ECO:0007669"/>
    <property type="project" value="InterPro"/>
</dbReference>
<accession>A0A8J6YBV9</accession>
<dbReference type="GO" id="GO:0046685">
    <property type="term" value="P:response to arsenic-containing substance"/>
    <property type="evidence" value="ECO:0007669"/>
    <property type="project" value="UniProtKB-KW"/>
</dbReference>
<comment type="caution">
    <text evidence="6">The sequence shown here is derived from an EMBL/GenBank/DDBJ whole genome shotgun (WGS) entry which is preliminary data.</text>
</comment>
<dbReference type="AlphaFoldDB" id="A0A8J6YBV9"/>
<evidence type="ECO:0000256" key="1">
    <source>
        <dbReference type="ARBA" id="ARBA00011063"/>
    </source>
</evidence>
<evidence type="ECO:0000313" key="7">
    <source>
        <dbReference type="Proteomes" id="UP000598633"/>
    </source>
</evidence>
<name>A0A8J6YBV9_9BACT</name>
<dbReference type="EMBL" id="JACXWA010000109">
    <property type="protein sequence ID" value="MBD3870985.1"/>
    <property type="molecule type" value="Genomic_DNA"/>
</dbReference>
<dbReference type="Proteomes" id="UP000598633">
    <property type="component" value="Unassembled WGS sequence"/>
</dbReference>
<feature type="domain" description="Phosphotyrosine protein phosphatase I" evidence="5">
    <location>
        <begin position="4"/>
        <end position="132"/>
    </location>
</feature>
<gene>
    <name evidence="6" type="ORF">IFJ97_06455</name>
</gene>
<evidence type="ECO:0000259" key="5">
    <source>
        <dbReference type="SMART" id="SM00226"/>
    </source>
</evidence>
<feature type="active site" description="Nucleophile" evidence="4">
    <location>
        <position position="10"/>
    </location>
</feature>
<dbReference type="PANTHER" id="PTHR43428:SF1">
    <property type="entry name" value="ARSENATE REDUCTASE"/>
    <property type="match status" value="1"/>
</dbReference>
<dbReference type="Pfam" id="PF01451">
    <property type="entry name" value="LMWPc"/>
    <property type="match status" value="1"/>
</dbReference>
<dbReference type="PRINTS" id="PR00719">
    <property type="entry name" value="LMWPTPASE"/>
</dbReference>
<dbReference type="PANTHER" id="PTHR43428">
    <property type="entry name" value="ARSENATE REDUCTASE"/>
    <property type="match status" value="1"/>
</dbReference>